<evidence type="ECO:0000313" key="1">
    <source>
        <dbReference type="EMBL" id="KAF6158467.1"/>
    </source>
</evidence>
<reference evidence="1 2" key="1">
    <citation type="journal article" date="2020" name="IScience">
        <title>Genome Sequencing of the Endangered Kingdonia uniflora (Circaeasteraceae, Ranunculales) Reveals Potential Mechanisms of Evolutionary Specialization.</title>
        <authorList>
            <person name="Sun Y."/>
            <person name="Deng T."/>
            <person name="Zhang A."/>
            <person name="Moore M.J."/>
            <person name="Landis J.B."/>
            <person name="Lin N."/>
            <person name="Zhang H."/>
            <person name="Zhang X."/>
            <person name="Huang J."/>
            <person name="Zhang X."/>
            <person name="Sun H."/>
            <person name="Wang H."/>
        </authorList>
    </citation>
    <scope>NUCLEOTIDE SEQUENCE [LARGE SCALE GENOMIC DNA]</scope>
    <source>
        <strain evidence="1">TB1705</strain>
        <tissue evidence="1">Leaf</tissue>
    </source>
</reference>
<evidence type="ECO:0000313" key="2">
    <source>
        <dbReference type="Proteomes" id="UP000541444"/>
    </source>
</evidence>
<gene>
    <name evidence="1" type="ORF">GIB67_022064</name>
</gene>
<dbReference type="OrthoDB" id="1730132at2759"/>
<comment type="caution">
    <text evidence="1">The sequence shown here is derived from an EMBL/GenBank/DDBJ whole genome shotgun (WGS) entry which is preliminary data.</text>
</comment>
<organism evidence="1 2">
    <name type="scientific">Kingdonia uniflora</name>
    <dbReference type="NCBI Taxonomy" id="39325"/>
    <lineage>
        <taxon>Eukaryota</taxon>
        <taxon>Viridiplantae</taxon>
        <taxon>Streptophyta</taxon>
        <taxon>Embryophyta</taxon>
        <taxon>Tracheophyta</taxon>
        <taxon>Spermatophyta</taxon>
        <taxon>Magnoliopsida</taxon>
        <taxon>Ranunculales</taxon>
        <taxon>Circaeasteraceae</taxon>
        <taxon>Kingdonia</taxon>
    </lineage>
</organism>
<sequence>MYGKKILSFEEVTSTLLSEERKLKGSESFGENSAMVLRATVGAKGDVNLESKFAASSESLRRDAFGRYYSHYFLNPFKDLRFMEQAQYEIDTYGTKIGNILKLNSLMNIREKCIQEFQRDVAHKYFRNIWEYLKNKYKIWETLKQLAGEGYDEVTGTFNLTEHR</sequence>
<keyword evidence="2" id="KW-1185">Reference proteome</keyword>
<accession>A0A7J7MUH5</accession>
<name>A0A7J7MUH5_9MAGN</name>
<dbReference type="EMBL" id="JACGCM010001221">
    <property type="protein sequence ID" value="KAF6158467.1"/>
    <property type="molecule type" value="Genomic_DNA"/>
</dbReference>
<dbReference type="AlphaFoldDB" id="A0A7J7MUH5"/>
<protein>
    <submittedName>
        <fullName evidence="1">Uncharacterized protein</fullName>
    </submittedName>
</protein>
<dbReference type="Proteomes" id="UP000541444">
    <property type="component" value="Unassembled WGS sequence"/>
</dbReference>
<proteinExistence type="predicted"/>